<sequence length="145" mass="16446">MTNTSPTQLFQELLALLRATRTTEATVRQRLRPFTTRTRPIPSRLGRTYLLVEAPFFRVTATFEGPAQELYQVILRLTPAAYAEIKAYARTLPATEDGARWRGRWLGMLPRLDVAPAVGSEAGLRAYFLGLFPQRKIVVLTRQAR</sequence>
<protein>
    <submittedName>
        <fullName evidence="1">Uncharacterized protein</fullName>
    </submittedName>
</protein>
<evidence type="ECO:0000313" key="1">
    <source>
        <dbReference type="EMBL" id="SHL32329.1"/>
    </source>
</evidence>
<reference evidence="2" key="1">
    <citation type="submission" date="2016-11" db="EMBL/GenBank/DDBJ databases">
        <authorList>
            <person name="Varghese N."/>
            <person name="Submissions S."/>
        </authorList>
    </citation>
    <scope>NUCLEOTIDE SEQUENCE [LARGE SCALE GENOMIC DNA]</scope>
    <source>
        <strain evidence="2">DSM 18569</strain>
    </source>
</reference>
<accession>A0A1M6ZPL0</accession>
<gene>
    <name evidence="1" type="ORF">SAMN02746009_02536</name>
</gene>
<evidence type="ECO:0000313" key="2">
    <source>
        <dbReference type="Proteomes" id="UP000183947"/>
    </source>
</evidence>
<keyword evidence="2" id="KW-1185">Reference proteome</keyword>
<dbReference type="STRING" id="1121959.SAMN02746009_02536"/>
<dbReference type="EMBL" id="FRAS01000013">
    <property type="protein sequence ID" value="SHL32329.1"/>
    <property type="molecule type" value="Genomic_DNA"/>
</dbReference>
<dbReference type="OrthoDB" id="885899at2"/>
<dbReference type="AlphaFoldDB" id="A0A1M6ZPL0"/>
<name>A0A1M6ZPL0_9BACT</name>
<dbReference type="RefSeq" id="WP_073285466.1">
    <property type="nucleotide sequence ID" value="NZ_FRAS01000013.1"/>
</dbReference>
<organism evidence="1 2">
    <name type="scientific">Hymenobacter psychrotolerans DSM 18569</name>
    <dbReference type="NCBI Taxonomy" id="1121959"/>
    <lineage>
        <taxon>Bacteria</taxon>
        <taxon>Pseudomonadati</taxon>
        <taxon>Bacteroidota</taxon>
        <taxon>Cytophagia</taxon>
        <taxon>Cytophagales</taxon>
        <taxon>Hymenobacteraceae</taxon>
        <taxon>Hymenobacter</taxon>
    </lineage>
</organism>
<proteinExistence type="predicted"/>
<dbReference type="Proteomes" id="UP000183947">
    <property type="component" value="Unassembled WGS sequence"/>
</dbReference>